<dbReference type="EMBL" id="GBXM01029970">
    <property type="protein sequence ID" value="JAH78607.1"/>
    <property type="molecule type" value="Transcribed_RNA"/>
</dbReference>
<accession>A0A0E9VKL3</accession>
<sequence length="43" mass="4950">MRLIVKGKNDSLGIVEKNNCEFSNDRFTHLIYGGPLYRSNIVH</sequence>
<evidence type="ECO:0000313" key="1">
    <source>
        <dbReference type="EMBL" id="JAH78607.1"/>
    </source>
</evidence>
<organism evidence="1">
    <name type="scientific">Anguilla anguilla</name>
    <name type="common">European freshwater eel</name>
    <name type="synonym">Muraena anguilla</name>
    <dbReference type="NCBI Taxonomy" id="7936"/>
    <lineage>
        <taxon>Eukaryota</taxon>
        <taxon>Metazoa</taxon>
        <taxon>Chordata</taxon>
        <taxon>Craniata</taxon>
        <taxon>Vertebrata</taxon>
        <taxon>Euteleostomi</taxon>
        <taxon>Actinopterygii</taxon>
        <taxon>Neopterygii</taxon>
        <taxon>Teleostei</taxon>
        <taxon>Anguilliformes</taxon>
        <taxon>Anguillidae</taxon>
        <taxon>Anguilla</taxon>
    </lineage>
</organism>
<reference evidence="1" key="1">
    <citation type="submission" date="2014-11" db="EMBL/GenBank/DDBJ databases">
        <authorList>
            <person name="Amaro Gonzalez C."/>
        </authorList>
    </citation>
    <scope>NUCLEOTIDE SEQUENCE</scope>
</reference>
<dbReference type="AlphaFoldDB" id="A0A0E9VKL3"/>
<reference evidence="1" key="2">
    <citation type="journal article" date="2015" name="Fish Shellfish Immunol.">
        <title>Early steps in the European eel (Anguilla anguilla)-Vibrio vulnificus interaction in the gills: Role of the RtxA13 toxin.</title>
        <authorList>
            <person name="Callol A."/>
            <person name="Pajuelo D."/>
            <person name="Ebbesson L."/>
            <person name="Teles M."/>
            <person name="MacKenzie S."/>
            <person name="Amaro C."/>
        </authorList>
    </citation>
    <scope>NUCLEOTIDE SEQUENCE</scope>
</reference>
<name>A0A0E9VKL3_ANGAN</name>
<proteinExistence type="predicted"/>
<protein>
    <submittedName>
        <fullName evidence="1">Uncharacterized protein</fullName>
    </submittedName>
</protein>